<keyword evidence="1" id="KW-0732">Signal</keyword>
<comment type="caution">
    <text evidence="2">The sequence shown here is derived from an EMBL/GenBank/DDBJ whole genome shotgun (WGS) entry which is preliminary data.</text>
</comment>
<feature type="chain" id="PRO_5036470702" description="DUF4175 domain-containing protein" evidence="1">
    <location>
        <begin position="20"/>
        <end position="132"/>
    </location>
</feature>
<dbReference type="Proteomes" id="UP000887013">
    <property type="component" value="Unassembled WGS sequence"/>
</dbReference>
<name>A0A8X6MW82_NEPPI</name>
<proteinExistence type="predicted"/>
<dbReference type="EMBL" id="BMAW01051494">
    <property type="protein sequence ID" value="GFS80784.1"/>
    <property type="molecule type" value="Genomic_DNA"/>
</dbReference>
<evidence type="ECO:0000313" key="3">
    <source>
        <dbReference type="Proteomes" id="UP000887013"/>
    </source>
</evidence>
<sequence>MKTLICLCVALSAIGIALGQFPFGDIMNKAMGAAGSAAQAMSGMAGGGNPMTDMFAKAEELFKQATEGAANPGAAFGQQIMEMAQQAMGQMNQKAQEAMMPLMQEMMQMNENKADPKQMMALLEKMKKIKGA</sequence>
<gene>
    <name evidence="2" type="ORF">NPIL_370011</name>
</gene>
<protein>
    <recommendedName>
        <fullName evidence="4">DUF4175 domain-containing protein</fullName>
    </recommendedName>
</protein>
<keyword evidence="3" id="KW-1185">Reference proteome</keyword>
<accession>A0A8X6MW82</accession>
<evidence type="ECO:0000313" key="2">
    <source>
        <dbReference type="EMBL" id="GFS80784.1"/>
    </source>
</evidence>
<evidence type="ECO:0000256" key="1">
    <source>
        <dbReference type="SAM" id="SignalP"/>
    </source>
</evidence>
<reference evidence="2" key="1">
    <citation type="submission" date="2020-08" db="EMBL/GenBank/DDBJ databases">
        <title>Multicomponent nature underlies the extraordinary mechanical properties of spider dragline silk.</title>
        <authorList>
            <person name="Kono N."/>
            <person name="Nakamura H."/>
            <person name="Mori M."/>
            <person name="Yoshida Y."/>
            <person name="Ohtoshi R."/>
            <person name="Malay A.D."/>
            <person name="Moran D.A.P."/>
            <person name="Tomita M."/>
            <person name="Numata K."/>
            <person name="Arakawa K."/>
        </authorList>
    </citation>
    <scope>NUCLEOTIDE SEQUENCE</scope>
</reference>
<feature type="signal peptide" evidence="1">
    <location>
        <begin position="1"/>
        <end position="19"/>
    </location>
</feature>
<dbReference type="AlphaFoldDB" id="A0A8X6MW82"/>
<evidence type="ECO:0008006" key="4">
    <source>
        <dbReference type="Google" id="ProtNLM"/>
    </source>
</evidence>
<organism evidence="2 3">
    <name type="scientific">Nephila pilipes</name>
    <name type="common">Giant wood spider</name>
    <name type="synonym">Nephila maculata</name>
    <dbReference type="NCBI Taxonomy" id="299642"/>
    <lineage>
        <taxon>Eukaryota</taxon>
        <taxon>Metazoa</taxon>
        <taxon>Ecdysozoa</taxon>
        <taxon>Arthropoda</taxon>
        <taxon>Chelicerata</taxon>
        <taxon>Arachnida</taxon>
        <taxon>Araneae</taxon>
        <taxon>Araneomorphae</taxon>
        <taxon>Entelegynae</taxon>
        <taxon>Araneoidea</taxon>
        <taxon>Nephilidae</taxon>
        <taxon>Nephila</taxon>
    </lineage>
</organism>